<keyword evidence="3" id="KW-0812">Transmembrane</keyword>
<dbReference type="KEGG" id="cja:CJA_2643"/>
<dbReference type="eggNOG" id="COG2959">
    <property type="taxonomic scope" value="Bacteria"/>
</dbReference>
<feature type="transmembrane region" description="Helical" evidence="3">
    <location>
        <begin position="55"/>
        <end position="76"/>
    </location>
</feature>
<evidence type="ECO:0008006" key="6">
    <source>
        <dbReference type="Google" id="ProtNLM"/>
    </source>
</evidence>
<evidence type="ECO:0000256" key="3">
    <source>
        <dbReference type="SAM" id="Phobius"/>
    </source>
</evidence>
<dbReference type="OrthoDB" id="5700790at2"/>
<evidence type="ECO:0000256" key="1">
    <source>
        <dbReference type="SAM" id="Coils"/>
    </source>
</evidence>
<evidence type="ECO:0000256" key="2">
    <source>
        <dbReference type="SAM" id="MobiDB-lite"/>
    </source>
</evidence>
<dbReference type="Proteomes" id="UP000001036">
    <property type="component" value="Chromosome"/>
</dbReference>
<dbReference type="AlphaFoldDB" id="B3PLM4"/>
<feature type="coiled-coil region" evidence="1">
    <location>
        <begin position="78"/>
        <end position="130"/>
    </location>
</feature>
<dbReference type="HOGENOM" id="CLU_1101351_0_0_6"/>
<evidence type="ECO:0000313" key="5">
    <source>
        <dbReference type="Proteomes" id="UP000001036"/>
    </source>
</evidence>
<proteinExistence type="predicted"/>
<accession>B3PLM4</accession>
<name>B3PLM4_CELJU</name>
<dbReference type="RefSeq" id="WP_012488239.1">
    <property type="nucleotide sequence ID" value="NC_010995.1"/>
</dbReference>
<protein>
    <recommendedName>
        <fullName evidence="6">ATPase</fullName>
    </recommendedName>
</protein>
<reference evidence="4 5" key="1">
    <citation type="journal article" date="2008" name="J. Bacteriol.">
        <title>Insights into plant cell wall degradation from the genome sequence of the soil bacterium Cellvibrio japonicus.</title>
        <authorList>
            <person name="Deboy R.T."/>
            <person name="Mongodin E.F."/>
            <person name="Fouts D.E."/>
            <person name="Tailford L.E."/>
            <person name="Khouri H."/>
            <person name="Emerson J.B."/>
            <person name="Mohamoud Y."/>
            <person name="Watkins K."/>
            <person name="Henrissat B."/>
            <person name="Gilbert H.J."/>
            <person name="Nelson K.E."/>
        </authorList>
    </citation>
    <scope>NUCLEOTIDE SEQUENCE [LARGE SCALE GENOMIC DNA]</scope>
    <source>
        <strain evidence="4 5">Ueda107</strain>
    </source>
</reference>
<dbReference type="STRING" id="498211.CJA_2643"/>
<feature type="coiled-coil region" evidence="1">
    <location>
        <begin position="194"/>
        <end position="221"/>
    </location>
</feature>
<dbReference type="EMBL" id="CP000934">
    <property type="protein sequence ID" value="ACE83853.1"/>
    <property type="molecule type" value="Genomic_DNA"/>
</dbReference>
<gene>
    <name evidence="4" type="ordered locus">CJA_2643</name>
</gene>
<keyword evidence="3" id="KW-0472">Membrane</keyword>
<keyword evidence="5" id="KW-1185">Reference proteome</keyword>
<evidence type="ECO:0000313" key="4">
    <source>
        <dbReference type="EMBL" id="ACE83853.1"/>
    </source>
</evidence>
<keyword evidence="1" id="KW-0175">Coiled coil</keyword>
<feature type="region of interest" description="Disordered" evidence="2">
    <location>
        <begin position="1"/>
        <end position="51"/>
    </location>
</feature>
<keyword evidence="3" id="KW-1133">Transmembrane helix</keyword>
<sequence length="258" mass="27653">MERREPTLSTGNLNEPADTPARRPVPAHDDLPPPRQAPRTSTTYHAPPPPRSSSALPAIALIIALVAVGGAGYLAWQLLQAQGHLQQAEARIANLEQKLNLTSEESSASVVTLQANLKTLDSELRKLSASTEDNRKALAVANEKINAVGRDTAVAKKDGADAKAGLNSLKQEVTTSKAAVDAAIAKVDTMAGGISQQAQNLQSLRERLDRMQLELAAIDSIAAKTRTNEEAIAAIDEFRRSTNRELLQIRQQIGLVPK</sequence>
<organism evidence="4 5">
    <name type="scientific">Cellvibrio japonicus (strain Ueda107)</name>
    <name type="common">Pseudomonas fluorescens subsp. cellulosa</name>
    <dbReference type="NCBI Taxonomy" id="498211"/>
    <lineage>
        <taxon>Bacteria</taxon>
        <taxon>Pseudomonadati</taxon>
        <taxon>Pseudomonadota</taxon>
        <taxon>Gammaproteobacteria</taxon>
        <taxon>Cellvibrionales</taxon>
        <taxon>Cellvibrionaceae</taxon>
        <taxon>Cellvibrio</taxon>
    </lineage>
</organism>